<keyword evidence="12" id="KW-1185">Reference proteome</keyword>
<evidence type="ECO:0000313" key="11">
    <source>
        <dbReference type="EMBL" id="VEN59804.1"/>
    </source>
</evidence>
<keyword evidence="4" id="KW-0863">Zinc-finger</keyword>
<dbReference type="Pfam" id="PF00651">
    <property type="entry name" value="BTB"/>
    <property type="match status" value="1"/>
</dbReference>
<evidence type="ECO:0000256" key="6">
    <source>
        <dbReference type="ARBA" id="ARBA00023015"/>
    </source>
</evidence>
<evidence type="ECO:0000259" key="10">
    <source>
        <dbReference type="PROSITE" id="PS50097"/>
    </source>
</evidence>
<dbReference type="AlphaFoldDB" id="A0A653DII1"/>
<evidence type="ECO:0000256" key="9">
    <source>
        <dbReference type="ARBA" id="ARBA00023242"/>
    </source>
</evidence>
<dbReference type="GO" id="GO:0008270">
    <property type="term" value="F:zinc ion binding"/>
    <property type="evidence" value="ECO:0007669"/>
    <property type="project" value="UniProtKB-KW"/>
</dbReference>
<dbReference type="SUPFAM" id="SSF54695">
    <property type="entry name" value="POZ domain"/>
    <property type="match status" value="1"/>
</dbReference>
<dbReference type="InterPro" id="IPR011333">
    <property type="entry name" value="SKP1/BTB/POZ_sf"/>
</dbReference>
<accession>A0A653DII1</accession>
<dbReference type="EMBL" id="CAACVG010012164">
    <property type="protein sequence ID" value="VEN59804.1"/>
    <property type="molecule type" value="Genomic_DNA"/>
</dbReference>
<name>A0A653DII1_CALMS</name>
<evidence type="ECO:0000313" key="12">
    <source>
        <dbReference type="Proteomes" id="UP000410492"/>
    </source>
</evidence>
<keyword evidence="8" id="KW-0804">Transcription</keyword>
<organism evidence="11 12">
    <name type="scientific">Callosobruchus maculatus</name>
    <name type="common">Southern cowpea weevil</name>
    <name type="synonym">Pulse bruchid</name>
    <dbReference type="NCBI Taxonomy" id="64391"/>
    <lineage>
        <taxon>Eukaryota</taxon>
        <taxon>Metazoa</taxon>
        <taxon>Ecdysozoa</taxon>
        <taxon>Arthropoda</taxon>
        <taxon>Hexapoda</taxon>
        <taxon>Insecta</taxon>
        <taxon>Pterygota</taxon>
        <taxon>Neoptera</taxon>
        <taxon>Endopterygota</taxon>
        <taxon>Coleoptera</taxon>
        <taxon>Polyphaga</taxon>
        <taxon>Cucujiformia</taxon>
        <taxon>Chrysomeloidea</taxon>
        <taxon>Chrysomelidae</taxon>
        <taxon>Bruchinae</taxon>
        <taxon>Bruchini</taxon>
        <taxon>Callosobruchus</taxon>
    </lineage>
</organism>
<protein>
    <recommendedName>
        <fullName evidence="10">BTB domain-containing protein</fullName>
    </recommendedName>
</protein>
<keyword evidence="6" id="KW-0805">Transcription regulation</keyword>
<dbReference type="PANTHER" id="PTHR46105">
    <property type="entry name" value="AGAP004733-PA"/>
    <property type="match status" value="1"/>
</dbReference>
<reference evidence="11 12" key="1">
    <citation type="submission" date="2019-01" db="EMBL/GenBank/DDBJ databases">
        <authorList>
            <person name="Sayadi A."/>
        </authorList>
    </citation>
    <scope>NUCLEOTIDE SEQUENCE [LARGE SCALE GENOMIC DNA]</scope>
</reference>
<keyword evidence="5" id="KW-0862">Zinc</keyword>
<evidence type="ECO:0000256" key="3">
    <source>
        <dbReference type="ARBA" id="ARBA00022737"/>
    </source>
</evidence>
<proteinExistence type="predicted"/>
<dbReference type="PROSITE" id="PS50097">
    <property type="entry name" value="BTB"/>
    <property type="match status" value="1"/>
</dbReference>
<evidence type="ECO:0000256" key="5">
    <source>
        <dbReference type="ARBA" id="ARBA00022833"/>
    </source>
</evidence>
<evidence type="ECO:0000256" key="4">
    <source>
        <dbReference type="ARBA" id="ARBA00022771"/>
    </source>
</evidence>
<dbReference type="InterPro" id="IPR050457">
    <property type="entry name" value="ZnFinger_BTB_dom_contain"/>
</dbReference>
<keyword evidence="3" id="KW-0677">Repeat</keyword>
<keyword evidence="7" id="KW-0238">DNA-binding</keyword>
<keyword evidence="9" id="KW-0539">Nucleus</keyword>
<dbReference type="GO" id="GO:0000978">
    <property type="term" value="F:RNA polymerase II cis-regulatory region sequence-specific DNA binding"/>
    <property type="evidence" value="ECO:0007669"/>
    <property type="project" value="TreeGrafter"/>
</dbReference>
<evidence type="ECO:0000256" key="2">
    <source>
        <dbReference type="ARBA" id="ARBA00022723"/>
    </source>
</evidence>
<feature type="domain" description="BTB" evidence="10">
    <location>
        <begin position="28"/>
        <end position="77"/>
    </location>
</feature>
<dbReference type="PANTHER" id="PTHR46105:SF5">
    <property type="entry name" value="ZINC FINGER AND BTB DOMAIN-CONTAINING PROTEIN 44 ISOFORM X1"/>
    <property type="match status" value="1"/>
</dbReference>
<dbReference type="GO" id="GO:0005634">
    <property type="term" value="C:nucleus"/>
    <property type="evidence" value="ECO:0007669"/>
    <property type="project" value="UniProtKB-SubCell"/>
</dbReference>
<keyword evidence="2" id="KW-0479">Metal-binding</keyword>
<evidence type="ECO:0000256" key="8">
    <source>
        <dbReference type="ARBA" id="ARBA00023163"/>
    </source>
</evidence>
<gene>
    <name evidence="11" type="ORF">CALMAC_LOCUS17689</name>
</gene>
<dbReference type="Gene3D" id="3.30.710.10">
    <property type="entry name" value="Potassium Channel Kv1.1, Chain A"/>
    <property type="match status" value="1"/>
</dbReference>
<evidence type="ECO:0000256" key="7">
    <source>
        <dbReference type="ARBA" id="ARBA00023125"/>
    </source>
</evidence>
<dbReference type="OrthoDB" id="45365at2759"/>
<comment type="subcellular location">
    <subcellularLocation>
        <location evidence="1">Nucleus</location>
    </subcellularLocation>
</comment>
<dbReference type="Proteomes" id="UP000410492">
    <property type="component" value="Unassembled WGS sequence"/>
</dbReference>
<dbReference type="InterPro" id="IPR000210">
    <property type="entry name" value="BTB/POZ_dom"/>
</dbReference>
<evidence type="ECO:0000256" key="1">
    <source>
        <dbReference type="ARBA" id="ARBA00004123"/>
    </source>
</evidence>
<dbReference type="GO" id="GO:0000981">
    <property type="term" value="F:DNA-binding transcription factor activity, RNA polymerase II-specific"/>
    <property type="evidence" value="ECO:0007669"/>
    <property type="project" value="TreeGrafter"/>
</dbReference>
<sequence length="77" mass="8807">MFLEFFDDVHQGHILNSLNMMRKNRHFCDVILHVGSNEIHAHRAVLASASPYLFELFSSDEDKKGSENVVTYRLNGG</sequence>